<dbReference type="PANTHER" id="PTHR43495:SF5">
    <property type="entry name" value="GAMMA-AMINOBUTYRIC ACID PERMEASE"/>
    <property type="match status" value="1"/>
</dbReference>
<evidence type="ECO:0000313" key="10">
    <source>
        <dbReference type="Proteomes" id="UP000004367"/>
    </source>
</evidence>
<proteinExistence type="predicted"/>
<keyword evidence="10" id="KW-1185">Reference proteome</keyword>
<evidence type="ECO:0000256" key="1">
    <source>
        <dbReference type="ARBA" id="ARBA00004141"/>
    </source>
</evidence>
<keyword evidence="2" id="KW-0813">Transport</keyword>
<accession>H5UPM4</accession>
<comment type="subcellular location">
    <subcellularLocation>
        <location evidence="1">Membrane</location>
        <topology evidence="1">Multi-pass membrane protein</topology>
    </subcellularLocation>
</comment>
<evidence type="ECO:0000256" key="3">
    <source>
        <dbReference type="ARBA" id="ARBA00022692"/>
    </source>
</evidence>
<evidence type="ECO:0000256" key="4">
    <source>
        <dbReference type="ARBA" id="ARBA00022970"/>
    </source>
</evidence>
<dbReference type="InterPro" id="IPR004841">
    <property type="entry name" value="AA-permease/SLC12A_dom"/>
</dbReference>
<dbReference type="RefSeq" id="WP_009481580.1">
    <property type="nucleotide sequence ID" value="NZ_BAFE01000022.1"/>
</dbReference>
<dbReference type="Pfam" id="PF00324">
    <property type="entry name" value="AA_permease"/>
    <property type="match status" value="1"/>
</dbReference>
<feature type="transmembrane region" description="Helical" evidence="7">
    <location>
        <begin position="38"/>
        <end position="57"/>
    </location>
</feature>
<gene>
    <name evidence="9" type="primary">gabP</name>
    <name evidence="9" type="ORF">MOPEL_023_00220</name>
</gene>
<dbReference type="Gene3D" id="1.20.1740.10">
    <property type="entry name" value="Amino acid/polyamine transporter I"/>
    <property type="match status" value="1"/>
</dbReference>
<dbReference type="EMBL" id="BAFE01000022">
    <property type="protein sequence ID" value="GAB47682.1"/>
    <property type="molecule type" value="Genomic_DNA"/>
</dbReference>
<reference evidence="9 10" key="1">
    <citation type="submission" date="2012-02" db="EMBL/GenBank/DDBJ databases">
        <title>Whole genome shotgun sequence of Mobilicoccus pelagius NBRC 104925.</title>
        <authorList>
            <person name="Yoshida Y."/>
            <person name="Hosoyama A."/>
            <person name="Tsuchikane K."/>
            <person name="Katsumata H."/>
            <person name="Yamazaki S."/>
            <person name="Fujita N."/>
        </authorList>
    </citation>
    <scope>NUCLEOTIDE SEQUENCE [LARGE SCALE GENOMIC DNA]</scope>
    <source>
        <strain evidence="9 10">NBRC 104925</strain>
    </source>
</reference>
<dbReference type="STRING" id="1089455.MOPEL_023_00220"/>
<feature type="domain" description="Amino acid permease/ SLC12A" evidence="8">
    <location>
        <begin position="35"/>
        <end position="103"/>
    </location>
</feature>
<keyword evidence="5 7" id="KW-1133">Transmembrane helix</keyword>
<protein>
    <submittedName>
        <fullName evidence="9">Gamma-aminobutyrate permease</fullName>
    </submittedName>
</protein>
<dbReference type="PANTHER" id="PTHR43495">
    <property type="entry name" value="GABA PERMEASE"/>
    <property type="match status" value="1"/>
</dbReference>
<evidence type="ECO:0000256" key="2">
    <source>
        <dbReference type="ARBA" id="ARBA00022448"/>
    </source>
</evidence>
<dbReference type="Proteomes" id="UP000004367">
    <property type="component" value="Unassembled WGS sequence"/>
</dbReference>
<dbReference type="AlphaFoldDB" id="H5UPM4"/>
<keyword evidence="3 7" id="KW-0812">Transmembrane</keyword>
<keyword evidence="4" id="KW-0029">Amino-acid transport</keyword>
<name>H5UPM4_9MICO</name>
<comment type="caution">
    <text evidence="9">The sequence shown here is derived from an EMBL/GenBank/DDBJ whole genome shotgun (WGS) entry which is preliminary data.</text>
</comment>
<dbReference type="GO" id="GO:0016020">
    <property type="term" value="C:membrane"/>
    <property type="evidence" value="ECO:0007669"/>
    <property type="project" value="UniProtKB-SubCell"/>
</dbReference>
<organism evidence="9 10">
    <name type="scientific">Mobilicoccus pelagius NBRC 104925</name>
    <dbReference type="NCBI Taxonomy" id="1089455"/>
    <lineage>
        <taxon>Bacteria</taxon>
        <taxon>Bacillati</taxon>
        <taxon>Actinomycetota</taxon>
        <taxon>Actinomycetes</taxon>
        <taxon>Micrococcales</taxon>
        <taxon>Dermatophilaceae</taxon>
        <taxon>Mobilicoccus</taxon>
    </lineage>
</organism>
<keyword evidence="6 7" id="KW-0472">Membrane</keyword>
<evidence type="ECO:0000259" key="8">
    <source>
        <dbReference type="Pfam" id="PF00324"/>
    </source>
</evidence>
<dbReference type="GO" id="GO:0055085">
    <property type="term" value="P:transmembrane transport"/>
    <property type="evidence" value="ECO:0007669"/>
    <property type="project" value="InterPro"/>
</dbReference>
<dbReference type="eggNOG" id="COG1113">
    <property type="taxonomic scope" value="Bacteria"/>
</dbReference>
<evidence type="ECO:0000256" key="6">
    <source>
        <dbReference type="ARBA" id="ARBA00023136"/>
    </source>
</evidence>
<sequence length="122" mass="12637">MSEPSEGALTAAADVLHVDDHPDDAGLGKGLARRHMNLVALGGVIGAGLSVGSGVVIGQAGRAAIVSFVVAGLITVLVMRMLAEMAVDRPALGSFYIYARESLWAPRRIRGRLAVLVLLHGV</sequence>
<evidence type="ECO:0000256" key="5">
    <source>
        <dbReference type="ARBA" id="ARBA00022989"/>
    </source>
</evidence>
<evidence type="ECO:0000256" key="7">
    <source>
        <dbReference type="SAM" id="Phobius"/>
    </source>
</evidence>
<evidence type="ECO:0000313" key="9">
    <source>
        <dbReference type="EMBL" id="GAB47682.1"/>
    </source>
</evidence>
<feature type="transmembrane region" description="Helical" evidence="7">
    <location>
        <begin position="63"/>
        <end position="83"/>
    </location>
</feature>
<dbReference type="GO" id="GO:0006865">
    <property type="term" value="P:amino acid transport"/>
    <property type="evidence" value="ECO:0007669"/>
    <property type="project" value="UniProtKB-KW"/>
</dbReference>